<evidence type="ECO:0000313" key="3">
    <source>
        <dbReference type="Proteomes" id="UP000235828"/>
    </source>
</evidence>
<dbReference type="InterPro" id="IPR011250">
    <property type="entry name" value="OMP/PagP_B-barrel"/>
</dbReference>
<protein>
    <submittedName>
        <fullName evidence="2">Putative OMPA-like protein</fullName>
    </submittedName>
</protein>
<evidence type="ECO:0000256" key="1">
    <source>
        <dbReference type="SAM" id="SignalP"/>
    </source>
</evidence>
<feature type="signal peptide" evidence="1">
    <location>
        <begin position="1"/>
        <end position="30"/>
    </location>
</feature>
<sequence>MSNKRTLLSSAIALSTLGLSASLYTTSSVAGEFHVSAGGLFSQANTQIGVYSTDLSQEFKLDLEDDLALKDREISPYLYFAYDFNDTHTVFFDWRRLHRNATIEGISKAFVIPIDGKDYEVQVGARLNSTLNIDVARAGYAYTFFDEGNWEIDATAGLHIMRIEVGLGGELGYRANDTGNVIPVDRSVFETVTAPLPNFGLIGAYDINEDWSLVSHAQFFYIKYQAIRGLLIDTALGVQFSFTDNLDVIGSYSYYEVGLDYGDDTGDLKFYGPMIAMNYRF</sequence>
<dbReference type="KEGG" id="vta:A0583"/>
<evidence type="ECO:0000313" key="2">
    <source>
        <dbReference type="EMBL" id="SON48562.1"/>
    </source>
</evidence>
<keyword evidence="1" id="KW-0732">Signal</keyword>
<dbReference type="SUPFAM" id="SSF56925">
    <property type="entry name" value="OMPA-like"/>
    <property type="match status" value="1"/>
</dbReference>
<dbReference type="Proteomes" id="UP000235828">
    <property type="component" value="Chromosome A"/>
</dbReference>
<feature type="chain" id="PRO_5014873500" evidence="1">
    <location>
        <begin position="31"/>
        <end position="281"/>
    </location>
</feature>
<gene>
    <name evidence="2" type="ORF">VTAP4600_A0583</name>
</gene>
<dbReference type="RefSeq" id="WP_102521389.1">
    <property type="nucleotide sequence ID" value="NZ_LT960611.1"/>
</dbReference>
<dbReference type="EMBL" id="LT960611">
    <property type="protein sequence ID" value="SON48562.1"/>
    <property type="molecule type" value="Genomic_DNA"/>
</dbReference>
<organism evidence="2 3">
    <name type="scientific">Vibrio tapetis subsp. tapetis</name>
    <dbReference type="NCBI Taxonomy" id="1671868"/>
    <lineage>
        <taxon>Bacteria</taxon>
        <taxon>Pseudomonadati</taxon>
        <taxon>Pseudomonadota</taxon>
        <taxon>Gammaproteobacteria</taxon>
        <taxon>Vibrionales</taxon>
        <taxon>Vibrionaceae</taxon>
        <taxon>Vibrio</taxon>
    </lineage>
</organism>
<proteinExistence type="predicted"/>
<dbReference type="OrthoDB" id="7056944at2"/>
<keyword evidence="3" id="KW-1185">Reference proteome</keyword>
<reference evidence="2 3" key="1">
    <citation type="submission" date="2017-10" db="EMBL/GenBank/DDBJ databases">
        <authorList>
            <person name="Banno H."/>
            <person name="Chua N.-H."/>
        </authorList>
    </citation>
    <scope>NUCLEOTIDE SEQUENCE [LARGE SCALE GENOMIC DNA]</scope>
    <source>
        <strain evidence="2">Vibrio tapetis CECT4600</strain>
    </source>
</reference>
<name>A0A2N8Z9K0_9VIBR</name>
<dbReference type="AlphaFoldDB" id="A0A2N8Z9K0"/>
<accession>A0A2N8Z9K0</accession>